<keyword evidence="1" id="KW-1133">Transmembrane helix</keyword>
<dbReference type="PANTHER" id="PTHR38454">
    <property type="entry name" value="INTEGRAL MEMBRANE PROTEIN-RELATED"/>
    <property type="match status" value="1"/>
</dbReference>
<organism evidence="2 3">
    <name type="scientific">Lysinibacillus contaminans</name>
    <dbReference type="NCBI Taxonomy" id="1293441"/>
    <lineage>
        <taxon>Bacteria</taxon>
        <taxon>Bacillati</taxon>
        <taxon>Bacillota</taxon>
        <taxon>Bacilli</taxon>
        <taxon>Bacillales</taxon>
        <taxon>Bacillaceae</taxon>
        <taxon>Lysinibacillus</taxon>
    </lineage>
</organism>
<proteinExistence type="predicted"/>
<keyword evidence="3" id="KW-1185">Reference proteome</keyword>
<accession>A0ABR5JXC0</accession>
<dbReference type="Proteomes" id="UP000050668">
    <property type="component" value="Unassembled WGS sequence"/>
</dbReference>
<feature type="transmembrane region" description="Helical" evidence="1">
    <location>
        <begin position="287"/>
        <end position="306"/>
    </location>
</feature>
<feature type="transmembrane region" description="Helical" evidence="1">
    <location>
        <begin position="416"/>
        <end position="435"/>
    </location>
</feature>
<feature type="transmembrane region" description="Helical" evidence="1">
    <location>
        <begin position="66"/>
        <end position="86"/>
    </location>
</feature>
<feature type="transmembrane region" description="Helical" evidence="1">
    <location>
        <begin position="37"/>
        <end position="59"/>
    </location>
</feature>
<dbReference type="RefSeq" id="WP_053585302.1">
    <property type="nucleotide sequence ID" value="NZ_LGRV01000007.1"/>
</dbReference>
<feature type="transmembrane region" description="Helical" evidence="1">
    <location>
        <begin position="261"/>
        <end position="280"/>
    </location>
</feature>
<evidence type="ECO:0008006" key="4">
    <source>
        <dbReference type="Google" id="ProtNLM"/>
    </source>
</evidence>
<dbReference type="Pfam" id="PF09586">
    <property type="entry name" value="YfhO"/>
    <property type="match status" value="1"/>
</dbReference>
<feature type="transmembrane region" description="Helical" evidence="1">
    <location>
        <begin position="395"/>
        <end position="411"/>
    </location>
</feature>
<keyword evidence="1" id="KW-0472">Membrane</keyword>
<evidence type="ECO:0000313" key="2">
    <source>
        <dbReference type="EMBL" id="KOS66607.1"/>
    </source>
</evidence>
<feature type="transmembrane region" description="Helical" evidence="1">
    <location>
        <begin position="326"/>
        <end position="343"/>
    </location>
</feature>
<gene>
    <name evidence="2" type="ORF">AEA09_17880</name>
</gene>
<feature type="transmembrane region" description="Helical" evidence="1">
    <location>
        <begin position="364"/>
        <end position="383"/>
    </location>
</feature>
<feature type="transmembrane region" description="Helical" evidence="1">
    <location>
        <begin position="190"/>
        <end position="211"/>
    </location>
</feature>
<feature type="transmembrane region" description="Helical" evidence="1">
    <location>
        <begin position="106"/>
        <end position="125"/>
    </location>
</feature>
<feature type="transmembrane region" description="Helical" evidence="1">
    <location>
        <begin position="159"/>
        <end position="178"/>
    </location>
</feature>
<sequence length="649" mass="73814">MKWDMYDAIFPAFVTISEALKSGTLPFWEPFQYRGVPISNLMGIPIWFPLTIILGIVGYTQEMMQFQYLVIILLAAWFMYLSLGNYVNNPWLCALGGIVYATSGQFVSNAQHITFLIAAMLFPLIHYATRKWIDERKNSWLILIGVSTGLLLLNNYPPFLILTALFIVMELVFSFKKIKKDSNNLNVLKVFFYSTSIVLIVAILVGFVSVYTNLTVMNEITRSHVPWESATASSLNIWNLLGVFSPVLVQLSDRLNMGLDLSMSNMYIAMPILLLAFSRVPKTSKDLVLLAGCVLALLLSMGQNSIVYQILYNYIPGMDTFKFPSGIRYIYFYYITLLAIKNLDNIIKDKSNFYKIDKIFSKGAYILLILTTVVILIGSIGSFESLIYNSIIKELFWSAAIIGMFVFTMNYKKNNVLFFTNLSLLIVIFATLGVWRNDEYTIGVAERPESYSEEIKKLYNLPEENWISNTSAESIPLAMARTVFTQNFQNGGYVGSFKLKTFNEAFENELLPKEGEPIVWLIEEEKAQFNESKLKTAGVIKTSASEVINYTPNEISGNLELDTSSYLILEQTYFNGWKVDIDEFNREIVHTDSGAIAVKVNPENTKFVFEFKPVGTIISIVISVVTWIILIGYGLYLLYKMKRRTKIKV</sequence>
<reference evidence="3" key="1">
    <citation type="submission" date="2015-07" db="EMBL/GenBank/DDBJ databases">
        <title>Fjat-14205 dsm 2895.</title>
        <authorList>
            <person name="Liu B."/>
            <person name="Wang J."/>
            <person name="Zhu Y."/>
            <person name="Liu G."/>
            <person name="Chen Q."/>
            <person name="Chen Z."/>
            <person name="Lan J."/>
            <person name="Che J."/>
            <person name="Ge C."/>
            <person name="Shi H."/>
            <person name="Pan Z."/>
            <person name="Liu X."/>
        </authorList>
    </citation>
    <scope>NUCLEOTIDE SEQUENCE [LARGE SCALE GENOMIC DNA]</scope>
    <source>
        <strain evidence="3">DSM 25560</strain>
    </source>
</reference>
<protein>
    <recommendedName>
        <fullName evidence="4">Bacterial membrane protein YfhO</fullName>
    </recommendedName>
</protein>
<dbReference type="EMBL" id="LGRV01000007">
    <property type="protein sequence ID" value="KOS66607.1"/>
    <property type="molecule type" value="Genomic_DNA"/>
</dbReference>
<evidence type="ECO:0000256" key="1">
    <source>
        <dbReference type="SAM" id="Phobius"/>
    </source>
</evidence>
<comment type="caution">
    <text evidence="2">The sequence shown here is derived from an EMBL/GenBank/DDBJ whole genome shotgun (WGS) entry which is preliminary data.</text>
</comment>
<dbReference type="PANTHER" id="PTHR38454:SF1">
    <property type="entry name" value="INTEGRAL MEMBRANE PROTEIN"/>
    <property type="match status" value="1"/>
</dbReference>
<dbReference type="InterPro" id="IPR018580">
    <property type="entry name" value="Uncharacterised_YfhO"/>
</dbReference>
<feature type="transmembrane region" description="Helical" evidence="1">
    <location>
        <begin position="617"/>
        <end position="639"/>
    </location>
</feature>
<keyword evidence="1" id="KW-0812">Transmembrane</keyword>
<evidence type="ECO:0000313" key="3">
    <source>
        <dbReference type="Proteomes" id="UP000050668"/>
    </source>
</evidence>
<name>A0ABR5JXC0_9BACI</name>